<evidence type="ECO:0000313" key="1">
    <source>
        <dbReference type="EMBL" id="MCW8349301.1"/>
    </source>
</evidence>
<dbReference type="AlphaFoldDB" id="A0A9X3CT73"/>
<sequence>MLLRLAPHENTDRMLAYMRARGKGNPQTYLSRYEWQAAQKNINDEFPVDIMQPIHKMVSYQIVENKSATKAFRQALTNAMNSNDFFQNEIVDGILHLNFDVEMESEHGKELNLHWYYQQSPEAIAPKRMLTSEGELEKTYYGMVDDKPSSI</sequence>
<comment type="caution">
    <text evidence="1">The sequence shown here is derived from an EMBL/GenBank/DDBJ whole genome shotgun (WGS) entry which is preliminary data.</text>
</comment>
<evidence type="ECO:0000313" key="2">
    <source>
        <dbReference type="Proteomes" id="UP001155587"/>
    </source>
</evidence>
<accession>A0A9X3CT73</accession>
<gene>
    <name evidence="1" type="ORF">MD535_25300</name>
</gene>
<protein>
    <submittedName>
        <fullName evidence="1">Uncharacterized protein</fullName>
    </submittedName>
</protein>
<keyword evidence="2" id="KW-1185">Reference proteome</keyword>
<reference evidence="1" key="1">
    <citation type="submission" date="2022-02" db="EMBL/GenBank/DDBJ databases">
        <title>Vibrio sp. nov, a new bacterium isolated from seawater.</title>
        <authorList>
            <person name="Yuan Y."/>
        </authorList>
    </citation>
    <scope>NUCLEOTIDE SEQUENCE</scope>
    <source>
        <strain evidence="1">ZSDZ65</strain>
    </source>
</reference>
<name>A0A9X3CT73_9VIBR</name>
<organism evidence="1 2">
    <name type="scientific">Vibrio qingdaonensis</name>
    <dbReference type="NCBI Taxonomy" id="2829491"/>
    <lineage>
        <taxon>Bacteria</taxon>
        <taxon>Pseudomonadati</taxon>
        <taxon>Pseudomonadota</taxon>
        <taxon>Gammaproteobacteria</taxon>
        <taxon>Vibrionales</taxon>
        <taxon>Vibrionaceae</taxon>
        <taxon>Vibrio</taxon>
    </lineage>
</organism>
<dbReference type="EMBL" id="JAKRRY010000094">
    <property type="protein sequence ID" value="MCW8349301.1"/>
    <property type="molecule type" value="Genomic_DNA"/>
</dbReference>
<dbReference type="Proteomes" id="UP001155587">
    <property type="component" value="Unassembled WGS sequence"/>
</dbReference>
<proteinExistence type="predicted"/>